<proteinExistence type="predicted"/>
<name>A0A165C551_9BASI</name>
<evidence type="ECO:0000313" key="2">
    <source>
        <dbReference type="Proteomes" id="UP000076842"/>
    </source>
</evidence>
<evidence type="ECO:0000313" key="1">
    <source>
        <dbReference type="EMBL" id="KZT50251.1"/>
    </source>
</evidence>
<dbReference type="EMBL" id="KV424202">
    <property type="protein sequence ID" value="KZT50251.1"/>
    <property type="molecule type" value="Genomic_DNA"/>
</dbReference>
<dbReference type="AlphaFoldDB" id="A0A165C551"/>
<sequence>MVKLTNRDCGPLICMKTHVLQRRKTRHIPQSTSPFSLWSFFLPCRHACSAVTRDACIALLAGVIHSLRPPAPSHHFDINYDQISSVRCFTSREITYTHK</sequence>
<accession>A0A165C551</accession>
<reference evidence="1 2" key="1">
    <citation type="journal article" date="2016" name="Mol. Biol. Evol.">
        <title>Comparative Genomics of Early-Diverging Mushroom-Forming Fungi Provides Insights into the Origins of Lignocellulose Decay Capabilities.</title>
        <authorList>
            <person name="Nagy L.G."/>
            <person name="Riley R."/>
            <person name="Tritt A."/>
            <person name="Adam C."/>
            <person name="Daum C."/>
            <person name="Floudas D."/>
            <person name="Sun H."/>
            <person name="Yadav J.S."/>
            <person name="Pangilinan J."/>
            <person name="Larsson K.H."/>
            <person name="Matsuura K."/>
            <person name="Barry K."/>
            <person name="Labutti K."/>
            <person name="Kuo R."/>
            <person name="Ohm R.A."/>
            <person name="Bhattacharya S.S."/>
            <person name="Shirouzu T."/>
            <person name="Yoshinaga Y."/>
            <person name="Martin F.M."/>
            <person name="Grigoriev I.V."/>
            <person name="Hibbett D.S."/>
        </authorList>
    </citation>
    <scope>NUCLEOTIDE SEQUENCE [LARGE SCALE GENOMIC DNA]</scope>
    <source>
        <strain evidence="1 2">HHB12733</strain>
    </source>
</reference>
<organism evidence="1 2">
    <name type="scientific">Calocera cornea HHB12733</name>
    <dbReference type="NCBI Taxonomy" id="1353952"/>
    <lineage>
        <taxon>Eukaryota</taxon>
        <taxon>Fungi</taxon>
        <taxon>Dikarya</taxon>
        <taxon>Basidiomycota</taxon>
        <taxon>Agaricomycotina</taxon>
        <taxon>Dacrymycetes</taxon>
        <taxon>Dacrymycetales</taxon>
        <taxon>Dacrymycetaceae</taxon>
        <taxon>Calocera</taxon>
    </lineage>
</organism>
<dbReference type="InParanoid" id="A0A165C551"/>
<protein>
    <submittedName>
        <fullName evidence="1">Uncharacterized protein</fullName>
    </submittedName>
</protein>
<keyword evidence="2" id="KW-1185">Reference proteome</keyword>
<gene>
    <name evidence="1" type="ORF">CALCODRAFT_198199</name>
</gene>
<dbReference type="Proteomes" id="UP000076842">
    <property type="component" value="Unassembled WGS sequence"/>
</dbReference>